<feature type="region of interest" description="Disordered" evidence="1">
    <location>
        <begin position="1"/>
        <end position="22"/>
    </location>
</feature>
<accession>A0AAV5V100</accession>
<dbReference type="Proteomes" id="UP001432322">
    <property type="component" value="Unassembled WGS sequence"/>
</dbReference>
<comment type="caution">
    <text evidence="2">The sequence shown here is derived from an EMBL/GenBank/DDBJ whole genome shotgun (WGS) entry which is preliminary data.</text>
</comment>
<name>A0AAV5V100_9BILA</name>
<dbReference type="EMBL" id="BTSY01000002">
    <property type="protein sequence ID" value="GMT13001.1"/>
    <property type="molecule type" value="Genomic_DNA"/>
</dbReference>
<organism evidence="2 3">
    <name type="scientific">Pristionchus fissidentatus</name>
    <dbReference type="NCBI Taxonomy" id="1538716"/>
    <lineage>
        <taxon>Eukaryota</taxon>
        <taxon>Metazoa</taxon>
        <taxon>Ecdysozoa</taxon>
        <taxon>Nematoda</taxon>
        <taxon>Chromadorea</taxon>
        <taxon>Rhabditida</taxon>
        <taxon>Rhabditina</taxon>
        <taxon>Diplogasteromorpha</taxon>
        <taxon>Diplogasteroidea</taxon>
        <taxon>Neodiplogasteridae</taxon>
        <taxon>Pristionchus</taxon>
    </lineage>
</organism>
<reference evidence="2" key="1">
    <citation type="submission" date="2023-10" db="EMBL/GenBank/DDBJ databases">
        <title>Genome assembly of Pristionchus species.</title>
        <authorList>
            <person name="Yoshida K."/>
            <person name="Sommer R.J."/>
        </authorList>
    </citation>
    <scope>NUCLEOTIDE SEQUENCE</scope>
    <source>
        <strain evidence="2">RS5133</strain>
    </source>
</reference>
<feature type="non-terminal residue" evidence="2">
    <location>
        <position position="1"/>
    </location>
</feature>
<evidence type="ECO:0000256" key="1">
    <source>
        <dbReference type="SAM" id="MobiDB-lite"/>
    </source>
</evidence>
<sequence length="70" mass="7744">HRLRCLLPPSPSSASDPRKGDLSHHLSLHTSLHLFSSEEEKSMLRVTCSHHIGSCPLLLDDAAHIPLDSR</sequence>
<dbReference type="AlphaFoldDB" id="A0AAV5V100"/>
<evidence type="ECO:0000313" key="2">
    <source>
        <dbReference type="EMBL" id="GMT13001.1"/>
    </source>
</evidence>
<evidence type="ECO:0000313" key="3">
    <source>
        <dbReference type="Proteomes" id="UP001432322"/>
    </source>
</evidence>
<keyword evidence="3" id="KW-1185">Reference proteome</keyword>
<feature type="non-terminal residue" evidence="2">
    <location>
        <position position="70"/>
    </location>
</feature>
<proteinExistence type="predicted"/>
<gene>
    <name evidence="2" type="ORF">PFISCL1PPCAC_4298</name>
</gene>
<protein>
    <submittedName>
        <fullName evidence="2">Uncharacterized protein</fullName>
    </submittedName>
</protein>